<evidence type="ECO:0000313" key="1">
    <source>
        <dbReference type="Ensembl" id="ENSLOCP00000008659.1"/>
    </source>
</evidence>
<proteinExistence type="predicted"/>
<keyword evidence="2" id="KW-1185">Reference proteome</keyword>
<dbReference type="AlphaFoldDB" id="W5MJV0"/>
<accession>W5MJV0</accession>
<dbReference type="OrthoDB" id="10031946at2759"/>
<protein>
    <submittedName>
        <fullName evidence="1">Chromosome LG18 open reading frame, human C20orf85</fullName>
    </submittedName>
</protein>
<reference evidence="2" key="1">
    <citation type="submission" date="2011-12" db="EMBL/GenBank/DDBJ databases">
        <title>The Draft Genome of Lepisosteus oculatus.</title>
        <authorList>
            <consortium name="The Broad Institute Genome Assembly &amp; Analysis Group"/>
            <consortium name="Computational R&amp;D Group"/>
            <consortium name="and Sequencing Platform"/>
            <person name="Di Palma F."/>
            <person name="Alfoldi J."/>
            <person name="Johnson J."/>
            <person name="Berlin A."/>
            <person name="Gnerre S."/>
            <person name="Jaffe D."/>
            <person name="MacCallum I."/>
            <person name="Young S."/>
            <person name="Walker B.J."/>
            <person name="Lander E.S."/>
            <person name="Lindblad-Toh K."/>
        </authorList>
    </citation>
    <scope>NUCLEOTIDE SEQUENCE [LARGE SCALE GENOMIC DNA]</scope>
</reference>
<dbReference type="KEGG" id="loc:102693846"/>
<dbReference type="GeneID" id="102693846"/>
<dbReference type="PANTHER" id="PTHR31909:SF3">
    <property type="entry name" value="SIMILAR TO PROTEIN C20ORF85 HOMOLOG"/>
    <property type="match status" value="1"/>
</dbReference>
<dbReference type="Pfam" id="PF14945">
    <property type="entry name" value="LLC1"/>
    <property type="match status" value="1"/>
</dbReference>
<dbReference type="PANTHER" id="PTHR31909">
    <property type="entry name" value="CHROMOSOME 20 ORF85 FAMILY MEMBER"/>
    <property type="match status" value="1"/>
</dbReference>
<dbReference type="Ensembl" id="ENSLOCT00000008669.1">
    <property type="protein sequence ID" value="ENSLOCP00000008659.1"/>
    <property type="gene ID" value="ENSLOCG00000007154.1"/>
</dbReference>
<dbReference type="Proteomes" id="UP000018468">
    <property type="component" value="Linkage group LG18"/>
</dbReference>
<dbReference type="RefSeq" id="XP_015220506.1">
    <property type="nucleotide sequence ID" value="XM_015365020.1"/>
</dbReference>
<dbReference type="eggNOG" id="ENOG502S4TU">
    <property type="taxonomic scope" value="Eukaryota"/>
</dbReference>
<dbReference type="GeneTree" id="ENSGT00940000154459"/>
<dbReference type="HOGENOM" id="CLU_125517_0_0_1"/>
<dbReference type="InterPro" id="IPR020339">
    <property type="entry name" value="C20orf85-like"/>
</dbReference>
<organism evidence="1 2">
    <name type="scientific">Lepisosteus oculatus</name>
    <name type="common">Spotted gar</name>
    <dbReference type="NCBI Taxonomy" id="7918"/>
    <lineage>
        <taxon>Eukaryota</taxon>
        <taxon>Metazoa</taxon>
        <taxon>Chordata</taxon>
        <taxon>Craniata</taxon>
        <taxon>Vertebrata</taxon>
        <taxon>Euteleostomi</taxon>
        <taxon>Actinopterygii</taxon>
        <taxon>Neopterygii</taxon>
        <taxon>Holostei</taxon>
        <taxon>Semionotiformes</taxon>
        <taxon>Lepisosteidae</taxon>
        <taxon>Lepisosteus</taxon>
    </lineage>
</organism>
<dbReference type="Bgee" id="ENSLOCG00000007154">
    <property type="expression patterns" value="Expressed in testis and 8 other cell types or tissues"/>
</dbReference>
<evidence type="ECO:0000313" key="2">
    <source>
        <dbReference type="Proteomes" id="UP000018468"/>
    </source>
</evidence>
<dbReference type="EMBL" id="AHAT01024223">
    <property type="status" value="NOT_ANNOTATED_CDS"/>
    <property type="molecule type" value="Genomic_DNA"/>
</dbReference>
<sequence>MAATKTPANPAKEQNFVAQDQIWKCHVNMELEAAKVWPSKWGFLTMSYHEMLQDQTLKKEGVKLELPEHLQTRPTTSPEKYFQVGASPAVPPTTQGLIGWRSTVPELQLERFGKVHHGKSSFLKELGWPGDACD</sequence>
<name>W5MJV0_LEPOC</name>
<dbReference type="OMA" id="QIWKDHI"/>
<dbReference type="InParanoid" id="W5MJV0"/>
<reference evidence="1" key="3">
    <citation type="submission" date="2025-09" db="UniProtKB">
        <authorList>
            <consortium name="Ensembl"/>
        </authorList>
    </citation>
    <scope>IDENTIFICATION</scope>
</reference>
<dbReference type="STRING" id="7918.ENSLOCP00000008659"/>
<reference evidence="1" key="2">
    <citation type="submission" date="2025-08" db="UniProtKB">
        <authorList>
            <consortium name="Ensembl"/>
        </authorList>
    </citation>
    <scope>IDENTIFICATION</scope>
</reference>